<accession>S0FNY8</accession>
<reference evidence="1 2" key="1">
    <citation type="journal article" date="2013" name="Genome Announc.">
        <title>Draft Genome Sequence of the Cellulolytic, Mesophilic, Anaerobic Bacterium Clostridium termitidis Strain CT1112 (DSM 5398).</title>
        <authorList>
            <person name="Lal S."/>
            <person name="Ramachandran U."/>
            <person name="Zhang X."/>
            <person name="Munir R."/>
            <person name="Sparling R."/>
            <person name="Levin D.B."/>
        </authorList>
    </citation>
    <scope>NUCLEOTIDE SEQUENCE [LARGE SCALE GENOMIC DNA]</scope>
    <source>
        <strain evidence="1 2">CT1112</strain>
    </source>
</reference>
<gene>
    <name evidence="1" type="ORF">CTER_4084</name>
</gene>
<dbReference type="AlphaFoldDB" id="S0FNY8"/>
<evidence type="ECO:0000313" key="1">
    <source>
        <dbReference type="EMBL" id="EMS70188.1"/>
    </source>
</evidence>
<dbReference type="PATRIC" id="fig|1195236.3.peg.4300"/>
<keyword evidence="2" id="KW-1185">Reference proteome</keyword>
<sequence length="340" mass="40364">MKMRKILENMKVFDGLYKLTGEKGYPFITCGEMIKLSVLQYYGINIMPLMSESNFFYKFLEDAEKGVLSFGISTPKLCDTFNLEKSVGIGSSSFSPQAVNMMEVLLERIKNNYPVDLVIDLYYQKGRDFYYQNEHGGHSLLVYGFDDEKKELYVIDNVRGYDYYILSYEDAMELCKNIFDLGDYIKQWGYIRAFHRTDNIDTYSCNYTSQIVDMFKTGMLQQKESRLESIRLIQKLRDRYDEFMLHREFTTNINSIVYKKWSENCRMKFLYEYIGYSNEQQKCLDELISKVICTWKDIYILLNYKIIRDNVSHNYEAEKSLLDSLFDMECTYTAKLVEFL</sequence>
<protein>
    <recommendedName>
        <fullName evidence="3">Butirosin biosynthesis protein H N-terminal domain-containing protein</fullName>
    </recommendedName>
</protein>
<organism evidence="1 2">
    <name type="scientific">Ruminiclostridium cellobioparum subsp. termitidis CT1112</name>
    <dbReference type="NCBI Taxonomy" id="1195236"/>
    <lineage>
        <taxon>Bacteria</taxon>
        <taxon>Bacillati</taxon>
        <taxon>Bacillota</taxon>
        <taxon>Clostridia</taxon>
        <taxon>Eubacteriales</taxon>
        <taxon>Oscillospiraceae</taxon>
        <taxon>Ruminiclostridium</taxon>
    </lineage>
</organism>
<name>S0FNY8_RUMCE</name>
<evidence type="ECO:0008006" key="3">
    <source>
        <dbReference type="Google" id="ProtNLM"/>
    </source>
</evidence>
<dbReference type="Proteomes" id="UP000014155">
    <property type="component" value="Unassembled WGS sequence"/>
</dbReference>
<dbReference type="STRING" id="1195236.CTER_4084"/>
<dbReference type="EMBL" id="AORV01000058">
    <property type="protein sequence ID" value="EMS70188.1"/>
    <property type="molecule type" value="Genomic_DNA"/>
</dbReference>
<evidence type="ECO:0000313" key="2">
    <source>
        <dbReference type="Proteomes" id="UP000014155"/>
    </source>
</evidence>
<proteinExistence type="predicted"/>
<comment type="caution">
    <text evidence="1">The sequence shown here is derived from an EMBL/GenBank/DDBJ whole genome shotgun (WGS) entry which is preliminary data.</text>
</comment>